<evidence type="ECO:0000313" key="3">
    <source>
        <dbReference type="EMBL" id="OSI22745.1"/>
    </source>
</evidence>
<dbReference type="SUPFAM" id="SSF47413">
    <property type="entry name" value="lambda repressor-like DNA-binding domains"/>
    <property type="match status" value="1"/>
</dbReference>
<dbReference type="PANTHER" id="PTHR34475">
    <property type="match status" value="1"/>
</dbReference>
<accession>A0A1X3DIP6</accession>
<dbReference type="STRING" id="1931275.BV914_00595"/>
<organism evidence="3 4">
    <name type="scientific">Neisseria dumasiana</name>
    <dbReference type="NCBI Taxonomy" id="1931275"/>
    <lineage>
        <taxon>Bacteria</taxon>
        <taxon>Pseudomonadati</taxon>
        <taxon>Pseudomonadota</taxon>
        <taxon>Betaproteobacteria</taxon>
        <taxon>Neisseriales</taxon>
        <taxon>Neisseriaceae</taxon>
        <taxon>Neisseria</taxon>
    </lineage>
</organism>
<dbReference type="PROSITE" id="PS50943">
    <property type="entry name" value="HTH_CROC1"/>
    <property type="match status" value="1"/>
</dbReference>
<comment type="caution">
    <text evidence="3">The sequence shown here is derived from an EMBL/GenBank/DDBJ whole genome shotgun (WGS) entry which is preliminary data.</text>
</comment>
<dbReference type="OrthoDB" id="8561330at2"/>
<evidence type="ECO:0000256" key="1">
    <source>
        <dbReference type="SAM" id="Phobius"/>
    </source>
</evidence>
<dbReference type="Proteomes" id="UP000193303">
    <property type="component" value="Unassembled WGS sequence"/>
</dbReference>
<evidence type="ECO:0000313" key="4">
    <source>
        <dbReference type="Proteomes" id="UP000193303"/>
    </source>
</evidence>
<name>A0A1X3DIP6_9NEIS</name>
<sequence length="313" mass="33317">MTDNQNTEQYSANSVAAELGMKLRQAREQKGFSIGEVAERLKLSARQIEGLESGNYEGMPELVFVRGFLRTYARFLGLDEQEVSAYLDRIMPQSRSNVYAVERNGSSSLNYQQTEVAKTFPKWILGVALLALIGGGVYVWQSKSQTEYAKQNDTIVPPELSSAPTNGLNADNVSVVSMGSDAVASAILNPVSTASGAVVTAASDSVGAQTNVSVASGASQDIVAGASGVTPVAADELLVKVYYRSKLVIKDKSDQFVINEIVPAGSEHRFKGGAPYNVWIGYAPGATVNYGGQEIAVRKHMVGKTTSSFTAGQ</sequence>
<keyword evidence="1" id="KW-0812">Transmembrane</keyword>
<dbReference type="InterPro" id="IPR050400">
    <property type="entry name" value="Bact_Cytoskel_RodZ"/>
</dbReference>
<dbReference type="EMBL" id="MTAB01000008">
    <property type="protein sequence ID" value="OSI22745.1"/>
    <property type="molecule type" value="Genomic_DNA"/>
</dbReference>
<evidence type="ECO:0000259" key="2">
    <source>
        <dbReference type="PROSITE" id="PS50943"/>
    </source>
</evidence>
<dbReference type="Pfam" id="PF13413">
    <property type="entry name" value="HTH_25"/>
    <property type="match status" value="1"/>
</dbReference>
<dbReference type="InterPro" id="IPR025194">
    <property type="entry name" value="RodZ-like_C"/>
</dbReference>
<dbReference type="Pfam" id="PF13464">
    <property type="entry name" value="RodZ_C"/>
    <property type="match status" value="1"/>
</dbReference>
<dbReference type="SMART" id="SM00530">
    <property type="entry name" value="HTH_XRE"/>
    <property type="match status" value="1"/>
</dbReference>
<dbReference type="CDD" id="cd00093">
    <property type="entry name" value="HTH_XRE"/>
    <property type="match status" value="1"/>
</dbReference>
<keyword evidence="1" id="KW-1133">Transmembrane helix</keyword>
<dbReference type="AlphaFoldDB" id="A0A1X3DIP6"/>
<dbReference type="InterPro" id="IPR010982">
    <property type="entry name" value="Lambda_DNA-bd_dom_sf"/>
</dbReference>
<reference evidence="4" key="1">
    <citation type="submission" date="2017-01" db="EMBL/GenBank/DDBJ databases">
        <authorList>
            <person name="Mah S.A."/>
            <person name="Swanson W.J."/>
            <person name="Moy G.W."/>
            <person name="Vacquier V.D."/>
        </authorList>
    </citation>
    <scope>NUCLEOTIDE SEQUENCE [LARGE SCALE GENOMIC DNA]</scope>
    <source>
        <strain evidence="4">124861</strain>
    </source>
</reference>
<proteinExistence type="predicted"/>
<gene>
    <name evidence="3" type="ORF">BV912_04735</name>
</gene>
<dbReference type="InterPro" id="IPR001387">
    <property type="entry name" value="Cro/C1-type_HTH"/>
</dbReference>
<dbReference type="RefSeq" id="WP_085358776.1">
    <property type="nucleotide sequence ID" value="NZ_MTAB01000008.1"/>
</dbReference>
<keyword evidence="1" id="KW-0472">Membrane</keyword>
<dbReference type="Gene3D" id="1.10.260.40">
    <property type="entry name" value="lambda repressor-like DNA-binding domains"/>
    <property type="match status" value="1"/>
</dbReference>
<feature type="domain" description="HTH cro/C1-type" evidence="2">
    <location>
        <begin position="23"/>
        <end position="57"/>
    </location>
</feature>
<dbReference type="PANTHER" id="PTHR34475:SF1">
    <property type="entry name" value="CYTOSKELETON PROTEIN RODZ"/>
    <property type="match status" value="1"/>
</dbReference>
<dbReference type="GO" id="GO:0003677">
    <property type="term" value="F:DNA binding"/>
    <property type="evidence" value="ECO:0007669"/>
    <property type="project" value="InterPro"/>
</dbReference>
<feature type="transmembrane region" description="Helical" evidence="1">
    <location>
        <begin position="123"/>
        <end position="140"/>
    </location>
</feature>
<protein>
    <submittedName>
        <fullName evidence="3">Helix-turn-helix domain-containing protein</fullName>
    </submittedName>
</protein>